<dbReference type="EMBL" id="JAGPXF010000003">
    <property type="protein sequence ID" value="KAH7251279.1"/>
    <property type="molecule type" value="Genomic_DNA"/>
</dbReference>
<feature type="compositionally biased region" description="Polar residues" evidence="1">
    <location>
        <begin position="799"/>
        <end position="825"/>
    </location>
</feature>
<feature type="region of interest" description="Disordered" evidence="1">
    <location>
        <begin position="756"/>
        <end position="898"/>
    </location>
</feature>
<feature type="compositionally biased region" description="Acidic residues" evidence="1">
    <location>
        <begin position="257"/>
        <end position="281"/>
    </location>
</feature>
<feature type="compositionally biased region" description="Polar residues" evidence="1">
    <location>
        <begin position="1078"/>
        <end position="1094"/>
    </location>
</feature>
<feature type="compositionally biased region" description="Pro residues" evidence="1">
    <location>
        <begin position="176"/>
        <end position="194"/>
    </location>
</feature>
<feature type="region of interest" description="Disordered" evidence="1">
    <location>
        <begin position="565"/>
        <end position="617"/>
    </location>
</feature>
<dbReference type="AlphaFoldDB" id="A0A8K0WCG2"/>
<feature type="region of interest" description="Disordered" evidence="1">
    <location>
        <begin position="969"/>
        <end position="994"/>
    </location>
</feature>
<accession>A0A8K0WCG2</accession>
<feature type="compositionally biased region" description="Pro residues" evidence="1">
    <location>
        <begin position="202"/>
        <end position="212"/>
    </location>
</feature>
<protein>
    <submittedName>
        <fullName evidence="2">Uncharacterized protein</fullName>
    </submittedName>
</protein>
<evidence type="ECO:0000256" key="1">
    <source>
        <dbReference type="SAM" id="MobiDB-lite"/>
    </source>
</evidence>
<dbReference type="SUPFAM" id="SSF81995">
    <property type="entry name" value="beta-sandwich domain of Sec23/24"/>
    <property type="match status" value="1"/>
</dbReference>
<feature type="region of interest" description="Disordered" evidence="1">
    <location>
        <begin position="640"/>
        <end position="668"/>
    </location>
</feature>
<proteinExistence type="predicted"/>
<dbReference type="OrthoDB" id="5234017at2759"/>
<dbReference type="Proteomes" id="UP000813427">
    <property type="component" value="Unassembled WGS sequence"/>
</dbReference>
<feature type="compositionally biased region" description="Low complexity" evidence="1">
    <location>
        <begin position="930"/>
        <end position="940"/>
    </location>
</feature>
<feature type="compositionally biased region" description="Low complexity" evidence="1">
    <location>
        <begin position="973"/>
        <end position="994"/>
    </location>
</feature>
<reference evidence="2" key="1">
    <citation type="journal article" date="2021" name="Nat. Commun.">
        <title>Genetic determinants of endophytism in the Arabidopsis root mycobiome.</title>
        <authorList>
            <person name="Mesny F."/>
            <person name="Miyauchi S."/>
            <person name="Thiergart T."/>
            <person name="Pickel B."/>
            <person name="Atanasova L."/>
            <person name="Karlsson M."/>
            <person name="Huettel B."/>
            <person name="Barry K.W."/>
            <person name="Haridas S."/>
            <person name="Chen C."/>
            <person name="Bauer D."/>
            <person name="Andreopoulos W."/>
            <person name="Pangilinan J."/>
            <person name="LaButti K."/>
            <person name="Riley R."/>
            <person name="Lipzen A."/>
            <person name="Clum A."/>
            <person name="Drula E."/>
            <person name="Henrissat B."/>
            <person name="Kohler A."/>
            <person name="Grigoriev I.V."/>
            <person name="Martin F.M."/>
            <person name="Hacquard S."/>
        </authorList>
    </citation>
    <scope>NUCLEOTIDE SEQUENCE</scope>
    <source>
        <strain evidence="2">MPI-SDFR-AT-0068</strain>
    </source>
</reference>
<feature type="region of interest" description="Disordered" evidence="1">
    <location>
        <begin position="1110"/>
        <end position="1130"/>
    </location>
</feature>
<feature type="compositionally biased region" description="Low complexity" evidence="1">
    <location>
        <begin position="1118"/>
        <end position="1127"/>
    </location>
</feature>
<feature type="compositionally biased region" description="Basic and acidic residues" evidence="1">
    <location>
        <begin position="286"/>
        <end position="308"/>
    </location>
</feature>
<evidence type="ECO:0000313" key="3">
    <source>
        <dbReference type="Proteomes" id="UP000813427"/>
    </source>
</evidence>
<comment type="caution">
    <text evidence="2">The sequence shown here is derived from an EMBL/GenBank/DDBJ whole genome shotgun (WGS) entry which is preliminary data.</text>
</comment>
<feature type="compositionally biased region" description="Polar residues" evidence="1">
    <location>
        <begin position="1014"/>
        <end position="1071"/>
    </location>
</feature>
<evidence type="ECO:0000313" key="2">
    <source>
        <dbReference type="EMBL" id="KAH7251279.1"/>
    </source>
</evidence>
<name>A0A8K0WCG2_9HYPO</name>
<gene>
    <name evidence="2" type="ORF">BKA59DRAFT_524416</name>
</gene>
<feature type="compositionally biased region" description="Basic and acidic residues" evidence="1">
    <location>
        <begin position="220"/>
        <end position="232"/>
    </location>
</feature>
<feature type="region of interest" description="Disordered" evidence="1">
    <location>
        <begin position="1009"/>
        <end position="1094"/>
    </location>
</feature>
<keyword evidence="3" id="KW-1185">Reference proteome</keyword>
<feature type="region of interest" description="Disordered" evidence="1">
    <location>
        <begin position="920"/>
        <end position="945"/>
    </location>
</feature>
<feature type="compositionally biased region" description="Low complexity" evidence="1">
    <location>
        <begin position="150"/>
        <end position="175"/>
    </location>
</feature>
<sequence>MTTPCHGFQPQRADRPSAIFDPDYADDMIVEESIQSTMQNEGPLKQFRDIKDVVSHYDAVFASIKSAQTVYNEGLAIIRNRVAEMWAGIAAAQPDEREKLQENLLELGGQKKEMEINYKVNIKRWEVIYQARLKETMDEFRGRLAQLVASSSARPQSQPQPQIQLKTQPQSQSQPPSQPPSQPQSQPQPKPQPQNQPQSQSQPPPQPQPQPGPQVILDDDPARETIEIRQTDNESEPVETNLIEDEPTDDGPRFNDFSEEIDNDIAAENEPAEIDSTENEATENVPIKEEPIENEKLENLITQEENRNGDIPAPPSPACDSITVGTSTMAEPPPKVENTYTMTTRARETRNKRRAVSPVHIPNKRRKGSRAASAVSVPDSESPTPAEESRRPTRQSHRRNQSTGVEEFEGITDPEPGRIYLTFWAKTKEWLAVLLLPMGDFNSVGIPGSITTCGLSESLPSCYRYNRRMQKYSWTTEYQDGMRLVNERMFPVMYFDGREFPHKSAIMWIEGKDLRKFHPKLGSSLVPNMKTILKYLKQQGGRASSYGIDEDEEVGRSERLSSHLSDIAEQEDSNSPEPTTAGPSNAEPEALPTNAGTNEQESASLEEPEAPAPEAEPSIKIQRMSSTPARALSHPRLSVVLNSPFPMPSPPLTPGHSRRQRRRGVVGNKKEKSIVIDISDDSSEFDWDDEEDIDVGLTQEDVIHVSSEIPAQNTEELDTPVQYQAEHGESTVESQPAVITNQPTAEDEALTRAAHIAQAALEHEAPYQDSETYQTGNTEERPPRQRNSYSIGHLYLRSPSATNTSQSGQDYNHIRSQTRATSDSRPVSAALQPSPGQTHPEPRFHHRRTPQFQEQTPPQTSQPPGPHAHLYFSPTNSHSIPAGGNAPAPESVQGQEGSHRPFVNDITAVRQRWELQHARLAVDQPHASSQQTYQQTTPTEYQDRPKNLRLARDQAQQQAFDRYWARHLEKQRAQSASQHQSHQQVPQQSQRRDQQLLAQQAQLYLQAQADRPPSNAQHPVQEENFQPSHENSQRPYFNHTENYSSNQTPRYPPQYSTPVIPRNSSQISQTQPPYPREQISSDQAPENSDQSYNPYSSIRCLSEYQDPQHAPVERGFHAQAAQQTAAQSRYMRNPQMVSALAYQGHRPPTYHPASQHPPTR</sequence>
<feature type="region of interest" description="Disordered" evidence="1">
    <location>
        <begin position="149"/>
        <end position="411"/>
    </location>
</feature>
<organism evidence="2 3">
    <name type="scientific">Fusarium tricinctum</name>
    <dbReference type="NCBI Taxonomy" id="61284"/>
    <lineage>
        <taxon>Eukaryota</taxon>
        <taxon>Fungi</taxon>
        <taxon>Dikarya</taxon>
        <taxon>Ascomycota</taxon>
        <taxon>Pezizomycotina</taxon>
        <taxon>Sordariomycetes</taxon>
        <taxon>Hypocreomycetidae</taxon>
        <taxon>Hypocreales</taxon>
        <taxon>Nectriaceae</taxon>
        <taxon>Fusarium</taxon>
        <taxon>Fusarium tricinctum species complex</taxon>
    </lineage>
</organism>
<feature type="compositionally biased region" description="Low complexity" evidence="1">
    <location>
        <begin position="850"/>
        <end position="859"/>
    </location>
</feature>
<feature type="compositionally biased region" description="Acidic residues" evidence="1">
    <location>
        <begin position="233"/>
        <end position="249"/>
    </location>
</feature>